<reference evidence="3" key="1">
    <citation type="submission" date="2023-04" db="EMBL/GenBank/DDBJ databases">
        <authorList>
            <person name="Vijverberg K."/>
            <person name="Xiong W."/>
            <person name="Schranz E."/>
        </authorList>
    </citation>
    <scope>NUCLEOTIDE SEQUENCE</scope>
</reference>
<dbReference type="AlphaFoldDB" id="A0AA36E4E5"/>
<sequence length="155" mass="18071">MLLLTLTFYSFALDPNYTTNVQTENHEYYRIKLPHIWDISSKNMKIVGKPPILSRNKKLVYVPHPYKLRLILAHDEEAYNVDRRDIIPIPSLSSMIINVAPSNGDMHITKRMENWIANPYTVEPSDSEKEYDENDDKDNEEGVDDEEQADDEDDT</sequence>
<evidence type="ECO:0000313" key="3">
    <source>
        <dbReference type="EMBL" id="CAI9283014.1"/>
    </source>
</evidence>
<keyword evidence="4" id="KW-1185">Reference proteome</keyword>
<evidence type="ECO:0000256" key="2">
    <source>
        <dbReference type="SAM" id="SignalP"/>
    </source>
</evidence>
<dbReference type="Proteomes" id="UP001177003">
    <property type="component" value="Chromosome 4"/>
</dbReference>
<organism evidence="3 4">
    <name type="scientific">Lactuca saligna</name>
    <name type="common">Willowleaf lettuce</name>
    <dbReference type="NCBI Taxonomy" id="75948"/>
    <lineage>
        <taxon>Eukaryota</taxon>
        <taxon>Viridiplantae</taxon>
        <taxon>Streptophyta</taxon>
        <taxon>Embryophyta</taxon>
        <taxon>Tracheophyta</taxon>
        <taxon>Spermatophyta</taxon>
        <taxon>Magnoliopsida</taxon>
        <taxon>eudicotyledons</taxon>
        <taxon>Gunneridae</taxon>
        <taxon>Pentapetalae</taxon>
        <taxon>asterids</taxon>
        <taxon>campanulids</taxon>
        <taxon>Asterales</taxon>
        <taxon>Asteraceae</taxon>
        <taxon>Cichorioideae</taxon>
        <taxon>Cichorieae</taxon>
        <taxon>Lactucinae</taxon>
        <taxon>Lactuca</taxon>
    </lineage>
</organism>
<evidence type="ECO:0000313" key="4">
    <source>
        <dbReference type="Proteomes" id="UP001177003"/>
    </source>
</evidence>
<dbReference type="EMBL" id="OX465080">
    <property type="protein sequence ID" value="CAI9283014.1"/>
    <property type="molecule type" value="Genomic_DNA"/>
</dbReference>
<keyword evidence="2" id="KW-0732">Signal</keyword>
<accession>A0AA36E4E5</accession>
<proteinExistence type="predicted"/>
<feature type="region of interest" description="Disordered" evidence="1">
    <location>
        <begin position="119"/>
        <end position="155"/>
    </location>
</feature>
<feature type="signal peptide" evidence="2">
    <location>
        <begin position="1"/>
        <end position="18"/>
    </location>
</feature>
<feature type="chain" id="PRO_5041280654" evidence="2">
    <location>
        <begin position="19"/>
        <end position="155"/>
    </location>
</feature>
<evidence type="ECO:0000256" key="1">
    <source>
        <dbReference type="SAM" id="MobiDB-lite"/>
    </source>
</evidence>
<name>A0AA36E4E5_LACSI</name>
<gene>
    <name evidence="3" type="ORF">LSALG_LOCUS22630</name>
</gene>
<protein>
    <submittedName>
        <fullName evidence="3">Uncharacterized protein</fullName>
    </submittedName>
</protein>
<feature type="compositionally biased region" description="Acidic residues" evidence="1">
    <location>
        <begin position="129"/>
        <end position="155"/>
    </location>
</feature>